<protein>
    <submittedName>
        <fullName evidence="1">Uncharacterized protein</fullName>
    </submittedName>
</protein>
<organism evidence="1 2">
    <name type="scientific">Methylobacterium currus</name>
    <dbReference type="NCBI Taxonomy" id="2051553"/>
    <lineage>
        <taxon>Bacteria</taxon>
        <taxon>Pseudomonadati</taxon>
        <taxon>Pseudomonadota</taxon>
        <taxon>Alphaproteobacteria</taxon>
        <taxon>Hyphomicrobiales</taxon>
        <taxon>Methylobacteriaceae</taxon>
        <taxon>Methylobacterium</taxon>
    </lineage>
</organism>
<reference evidence="1 2" key="1">
    <citation type="submission" date="2018-04" db="EMBL/GenBank/DDBJ databases">
        <title>Methylobacterium sp. PR1016A genome.</title>
        <authorList>
            <person name="Park W."/>
        </authorList>
    </citation>
    <scope>NUCLEOTIDE SEQUENCE [LARGE SCALE GENOMIC DNA]</scope>
    <source>
        <strain evidence="1 2">PR1016A</strain>
    </source>
</reference>
<dbReference type="AlphaFoldDB" id="A0A2R4WNF7"/>
<sequence length="75" mass="7883">MADDGLYEIRITTGEAGAILRAATERAVAAKAETLIRRAHSRGAAIGVAVTGSDGQAVRRLELYLADVVSDVERS</sequence>
<dbReference type="OrthoDB" id="7999072at2"/>
<evidence type="ECO:0000313" key="1">
    <source>
        <dbReference type="EMBL" id="AWB23059.1"/>
    </source>
</evidence>
<keyword evidence="2" id="KW-1185">Reference proteome</keyword>
<accession>A0A2R4WNF7</accession>
<dbReference type="KEGG" id="mee:DA075_20910"/>
<gene>
    <name evidence="1" type="ORF">DA075_20910</name>
</gene>
<evidence type="ECO:0000313" key="2">
    <source>
        <dbReference type="Proteomes" id="UP000244755"/>
    </source>
</evidence>
<proteinExistence type="predicted"/>
<name>A0A2R4WNF7_9HYPH</name>
<dbReference type="Proteomes" id="UP000244755">
    <property type="component" value="Chromosome 1"/>
</dbReference>
<dbReference type="EMBL" id="CP028843">
    <property type="protein sequence ID" value="AWB23059.1"/>
    <property type="molecule type" value="Genomic_DNA"/>
</dbReference>